<dbReference type="Gene3D" id="3.40.50.300">
    <property type="entry name" value="P-loop containing nucleotide triphosphate hydrolases"/>
    <property type="match status" value="1"/>
</dbReference>
<evidence type="ECO:0000313" key="4">
    <source>
        <dbReference type="Proteomes" id="UP001209570"/>
    </source>
</evidence>
<dbReference type="SUPFAM" id="SSF52540">
    <property type="entry name" value="P-loop containing nucleoside triphosphate hydrolases"/>
    <property type="match status" value="1"/>
</dbReference>
<proteinExistence type="predicted"/>
<dbReference type="GO" id="GO:0005525">
    <property type="term" value="F:GTP binding"/>
    <property type="evidence" value="ECO:0007669"/>
    <property type="project" value="InterPro"/>
</dbReference>
<keyword evidence="1" id="KW-0547">Nucleotide-binding</keyword>
<dbReference type="InterPro" id="IPR006703">
    <property type="entry name" value="G_AIG1"/>
</dbReference>
<feature type="domain" description="AIG1-type G" evidence="2">
    <location>
        <begin position="8"/>
        <end position="110"/>
    </location>
</feature>
<gene>
    <name evidence="3" type="ORF">P43SY_002151</name>
</gene>
<protein>
    <recommendedName>
        <fullName evidence="2">AIG1-type G domain-containing protein</fullName>
    </recommendedName>
</protein>
<accession>A0AAD5LWV2</accession>
<sequence length="265" mass="29472">MHVQEHWIFLGNSGAGKSTLINCLIGKQIFDSGISHGQGLTTYHQQVVVDGIAYMDTPGLADVRIQEQAAEQITLALKKSGKYKLFFLVRLQAGRIINEDLATMERLADVQIQEQAAEQITMALKKSGKYKLFFIVRLQAGRIVNEDLTTLERVLDAIKVNDLRFSVVINSIGERPYQTLSQRGQEYDLVTSMINAYRFKTSAICLIPRIDSLTEMSSAVASLPGHVYEFMRREAPAMVIPPEKVDKVDVEGWAVVSGGGLEIRA</sequence>
<dbReference type="Proteomes" id="UP001209570">
    <property type="component" value="Unassembled WGS sequence"/>
</dbReference>
<dbReference type="InterPro" id="IPR027417">
    <property type="entry name" value="P-loop_NTPase"/>
</dbReference>
<dbReference type="Pfam" id="PF04548">
    <property type="entry name" value="AIG1"/>
    <property type="match status" value="1"/>
</dbReference>
<name>A0AAD5LWV2_PYTIN</name>
<organism evidence="3 4">
    <name type="scientific">Pythium insidiosum</name>
    <name type="common">Pythiosis disease agent</name>
    <dbReference type="NCBI Taxonomy" id="114742"/>
    <lineage>
        <taxon>Eukaryota</taxon>
        <taxon>Sar</taxon>
        <taxon>Stramenopiles</taxon>
        <taxon>Oomycota</taxon>
        <taxon>Peronosporomycetes</taxon>
        <taxon>Pythiales</taxon>
        <taxon>Pythiaceae</taxon>
        <taxon>Pythium</taxon>
    </lineage>
</organism>
<evidence type="ECO:0000259" key="2">
    <source>
        <dbReference type="Pfam" id="PF04548"/>
    </source>
</evidence>
<comment type="caution">
    <text evidence="3">The sequence shown here is derived from an EMBL/GenBank/DDBJ whole genome shotgun (WGS) entry which is preliminary data.</text>
</comment>
<evidence type="ECO:0000313" key="3">
    <source>
        <dbReference type="EMBL" id="KAJ0394998.1"/>
    </source>
</evidence>
<dbReference type="AlphaFoldDB" id="A0AAD5LWV2"/>
<keyword evidence="4" id="KW-1185">Reference proteome</keyword>
<evidence type="ECO:0000256" key="1">
    <source>
        <dbReference type="ARBA" id="ARBA00022741"/>
    </source>
</evidence>
<dbReference type="EMBL" id="JAKCXM010000369">
    <property type="protein sequence ID" value="KAJ0394998.1"/>
    <property type="molecule type" value="Genomic_DNA"/>
</dbReference>
<reference evidence="3" key="1">
    <citation type="submission" date="2021-12" db="EMBL/GenBank/DDBJ databases">
        <title>Prjna785345.</title>
        <authorList>
            <person name="Rujirawat T."/>
            <person name="Krajaejun T."/>
        </authorList>
    </citation>
    <scope>NUCLEOTIDE SEQUENCE</scope>
    <source>
        <strain evidence="3">Pi057C3</strain>
    </source>
</reference>